<proteinExistence type="inferred from homology"/>
<dbReference type="RefSeq" id="WP_143985191.1">
    <property type="nucleotide sequence ID" value="NZ_CP041692.1"/>
</dbReference>
<dbReference type="InterPro" id="IPR037185">
    <property type="entry name" value="EmrE-like"/>
</dbReference>
<keyword evidence="5 6" id="KW-0472">Membrane</keyword>
<feature type="transmembrane region" description="Helical" evidence="6">
    <location>
        <begin position="262"/>
        <end position="281"/>
    </location>
</feature>
<dbReference type="KEGG" id="mik:FOE78_04130"/>
<feature type="transmembrane region" description="Helical" evidence="6">
    <location>
        <begin position="95"/>
        <end position="115"/>
    </location>
</feature>
<dbReference type="InterPro" id="IPR050638">
    <property type="entry name" value="AA-Vitamin_Transporters"/>
</dbReference>
<feature type="transmembrane region" description="Helical" evidence="6">
    <location>
        <begin position="175"/>
        <end position="193"/>
    </location>
</feature>
<feature type="transmembrane region" description="Helical" evidence="6">
    <location>
        <begin position="205"/>
        <end position="223"/>
    </location>
</feature>
<evidence type="ECO:0000256" key="1">
    <source>
        <dbReference type="ARBA" id="ARBA00004141"/>
    </source>
</evidence>
<dbReference type="Proteomes" id="UP000319263">
    <property type="component" value="Chromosome"/>
</dbReference>
<feature type="domain" description="EamA" evidence="7">
    <location>
        <begin position="145"/>
        <end position="277"/>
    </location>
</feature>
<dbReference type="EMBL" id="CP041692">
    <property type="protein sequence ID" value="QDP95209.1"/>
    <property type="molecule type" value="Genomic_DNA"/>
</dbReference>
<evidence type="ECO:0000256" key="5">
    <source>
        <dbReference type="ARBA" id="ARBA00023136"/>
    </source>
</evidence>
<comment type="subcellular location">
    <subcellularLocation>
        <location evidence="1">Membrane</location>
        <topology evidence="1">Multi-pass membrane protein</topology>
    </subcellularLocation>
</comment>
<evidence type="ECO:0000313" key="8">
    <source>
        <dbReference type="EMBL" id="QDP95209.1"/>
    </source>
</evidence>
<organism evidence="8 9">
    <name type="scientific">Microlunatus elymi</name>
    <dbReference type="NCBI Taxonomy" id="2596828"/>
    <lineage>
        <taxon>Bacteria</taxon>
        <taxon>Bacillati</taxon>
        <taxon>Actinomycetota</taxon>
        <taxon>Actinomycetes</taxon>
        <taxon>Propionibacteriales</taxon>
        <taxon>Propionibacteriaceae</taxon>
        <taxon>Microlunatus</taxon>
    </lineage>
</organism>
<feature type="transmembrane region" description="Helical" evidence="6">
    <location>
        <begin position="41"/>
        <end position="59"/>
    </location>
</feature>
<name>A0A516PVM0_9ACTN</name>
<evidence type="ECO:0000256" key="4">
    <source>
        <dbReference type="ARBA" id="ARBA00022989"/>
    </source>
</evidence>
<dbReference type="GO" id="GO:0016020">
    <property type="term" value="C:membrane"/>
    <property type="evidence" value="ECO:0007669"/>
    <property type="project" value="UniProtKB-SubCell"/>
</dbReference>
<evidence type="ECO:0000313" key="9">
    <source>
        <dbReference type="Proteomes" id="UP000319263"/>
    </source>
</evidence>
<sequence length="290" mass="30236">MGWLTGVLRRVPAPMLIIAGIISLQVGAAIAKGLFGELPPIAFVWLRLLTTAVILLPVARPRLHGQSKHDLLVVLAFGCCLAIMNFAIYQAIARIPLGVAVTIEFLGPLTVAIVSSRRPRDLILVGLAGVGVALLGFTPHGLNVPGVAFALLAAASWAGYILLSRETGRRWPGISGLALASSVGAVGLAVPAILAAGDRLLEPKLLITGVLVGLMSSVIPYSLELSALRRIPPGVFGILMSLEPAAAALAAMLVIGEFLQPLQWIAVGCVVAASIGTTSTLRRPAVRERR</sequence>
<evidence type="ECO:0000259" key="7">
    <source>
        <dbReference type="Pfam" id="PF00892"/>
    </source>
</evidence>
<feature type="transmembrane region" description="Helical" evidence="6">
    <location>
        <begin position="12"/>
        <end position="35"/>
    </location>
</feature>
<protein>
    <submittedName>
        <fullName evidence="8">EamA family transporter</fullName>
    </submittedName>
</protein>
<dbReference type="Pfam" id="PF00892">
    <property type="entry name" value="EamA"/>
    <property type="match status" value="1"/>
</dbReference>
<feature type="transmembrane region" description="Helical" evidence="6">
    <location>
        <begin position="235"/>
        <end position="256"/>
    </location>
</feature>
<feature type="transmembrane region" description="Helical" evidence="6">
    <location>
        <begin position="122"/>
        <end position="138"/>
    </location>
</feature>
<dbReference type="PANTHER" id="PTHR32322:SF2">
    <property type="entry name" value="EAMA DOMAIN-CONTAINING PROTEIN"/>
    <property type="match status" value="1"/>
</dbReference>
<dbReference type="OrthoDB" id="9815120at2"/>
<evidence type="ECO:0000256" key="3">
    <source>
        <dbReference type="ARBA" id="ARBA00022692"/>
    </source>
</evidence>
<feature type="transmembrane region" description="Helical" evidence="6">
    <location>
        <begin position="144"/>
        <end position="163"/>
    </location>
</feature>
<keyword evidence="3 6" id="KW-0812">Transmembrane</keyword>
<evidence type="ECO:0000256" key="2">
    <source>
        <dbReference type="ARBA" id="ARBA00007362"/>
    </source>
</evidence>
<accession>A0A516PVM0</accession>
<dbReference type="SUPFAM" id="SSF103481">
    <property type="entry name" value="Multidrug resistance efflux transporter EmrE"/>
    <property type="match status" value="2"/>
</dbReference>
<dbReference type="PANTHER" id="PTHR32322">
    <property type="entry name" value="INNER MEMBRANE TRANSPORTER"/>
    <property type="match status" value="1"/>
</dbReference>
<comment type="similarity">
    <text evidence="2">Belongs to the EamA transporter family.</text>
</comment>
<dbReference type="AlphaFoldDB" id="A0A516PVM0"/>
<keyword evidence="9" id="KW-1185">Reference proteome</keyword>
<dbReference type="InterPro" id="IPR000620">
    <property type="entry name" value="EamA_dom"/>
</dbReference>
<keyword evidence="4 6" id="KW-1133">Transmembrane helix</keyword>
<evidence type="ECO:0000256" key="6">
    <source>
        <dbReference type="SAM" id="Phobius"/>
    </source>
</evidence>
<reference evidence="8 9" key="1">
    <citation type="submission" date="2019-07" db="EMBL/GenBank/DDBJ databases">
        <title>Microlunatus dokdonensis sp. nov. isolated from the rhizospheric soil of the wild plant Elymus tsukushiensis.</title>
        <authorList>
            <person name="Ghim S.-Y."/>
            <person name="Hwang Y.-J."/>
            <person name="Son J.-S."/>
            <person name="Shin J.-H."/>
        </authorList>
    </citation>
    <scope>NUCLEOTIDE SEQUENCE [LARGE SCALE GENOMIC DNA]</scope>
    <source>
        <strain evidence="8 9">KUDC0627</strain>
    </source>
</reference>
<feature type="transmembrane region" description="Helical" evidence="6">
    <location>
        <begin position="71"/>
        <end position="89"/>
    </location>
</feature>
<gene>
    <name evidence="8" type="ORF">FOE78_04130</name>
</gene>